<dbReference type="AlphaFoldDB" id="A0A8J2P9G4"/>
<evidence type="ECO:0000313" key="2">
    <source>
        <dbReference type="Proteomes" id="UP000708208"/>
    </source>
</evidence>
<name>A0A8J2P9G4_9HEXA</name>
<organism evidence="1 2">
    <name type="scientific">Allacma fusca</name>
    <dbReference type="NCBI Taxonomy" id="39272"/>
    <lineage>
        <taxon>Eukaryota</taxon>
        <taxon>Metazoa</taxon>
        <taxon>Ecdysozoa</taxon>
        <taxon>Arthropoda</taxon>
        <taxon>Hexapoda</taxon>
        <taxon>Collembola</taxon>
        <taxon>Symphypleona</taxon>
        <taxon>Sminthuridae</taxon>
        <taxon>Allacma</taxon>
    </lineage>
</organism>
<dbReference type="Proteomes" id="UP000708208">
    <property type="component" value="Unassembled WGS sequence"/>
</dbReference>
<keyword evidence="2" id="KW-1185">Reference proteome</keyword>
<comment type="caution">
    <text evidence="1">The sequence shown here is derived from an EMBL/GenBank/DDBJ whole genome shotgun (WGS) entry which is preliminary data.</text>
</comment>
<dbReference type="EMBL" id="CAJVCH010459026">
    <property type="protein sequence ID" value="CAG7819761.1"/>
    <property type="molecule type" value="Genomic_DNA"/>
</dbReference>
<proteinExistence type="predicted"/>
<gene>
    <name evidence="1" type="ORF">AFUS01_LOCUS30191</name>
</gene>
<evidence type="ECO:0000313" key="1">
    <source>
        <dbReference type="EMBL" id="CAG7819761.1"/>
    </source>
</evidence>
<feature type="non-terminal residue" evidence="1">
    <location>
        <position position="1"/>
    </location>
</feature>
<sequence length="102" mass="11763">FTNCDRRYKVSVICQKPRVRAPPRILKHAQSNLRAKDLRTTRILKATSTVPTPLTDYQRELANVKRQLEVQSRVTSTIVENGSFLNRVRTVIRTLQELTSVD</sequence>
<reference evidence="1" key="1">
    <citation type="submission" date="2021-06" db="EMBL/GenBank/DDBJ databases">
        <authorList>
            <person name="Hodson N. C."/>
            <person name="Mongue J. A."/>
            <person name="Jaron S. K."/>
        </authorList>
    </citation>
    <scope>NUCLEOTIDE SEQUENCE</scope>
</reference>
<protein>
    <submittedName>
        <fullName evidence="1">Uncharacterized protein</fullName>
    </submittedName>
</protein>
<accession>A0A8J2P9G4</accession>